<dbReference type="NCBIfam" id="NF003661">
    <property type="entry name" value="PRK05291.1-3"/>
    <property type="match status" value="1"/>
</dbReference>
<evidence type="ECO:0000256" key="2">
    <source>
        <dbReference type="ARBA" id="ARBA00022490"/>
    </source>
</evidence>
<comment type="subcellular location">
    <subcellularLocation>
        <location evidence="10">Cytoplasm</location>
    </subcellularLocation>
</comment>
<evidence type="ECO:0000256" key="9">
    <source>
        <dbReference type="ARBA" id="ARBA00023134"/>
    </source>
</evidence>
<dbReference type="HAMAP" id="MF_00379">
    <property type="entry name" value="GTPase_MnmE"/>
    <property type="match status" value="1"/>
</dbReference>
<dbReference type="InterPro" id="IPR004520">
    <property type="entry name" value="GTPase_MnmE"/>
</dbReference>
<evidence type="ECO:0000313" key="13">
    <source>
        <dbReference type="EMBL" id="PTQ56684.1"/>
    </source>
</evidence>
<dbReference type="InterPro" id="IPR027417">
    <property type="entry name" value="P-loop_NTPase"/>
</dbReference>
<dbReference type="InterPro" id="IPR018948">
    <property type="entry name" value="GTP-bd_TrmE_N"/>
</dbReference>
<dbReference type="InterPro" id="IPR025867">
    <property type="entry name" value="MnmE_helical"/>
</dbReference>
<dbReference type="SUPFAM" id="SSF52540">
    <property type="entry name" value="P-loop containing nucleoside triphosphate hydrolases"/>
    <property type="match status" value="1"/>
</dbReference>
<dbReference type="Gene3D" id="3.30.1360.120">
    <property type="entry name" value="Probable tRNA modification gtpase trme, domain 1"/>
    <property type="match status" value="1"/>
</dbReference>
<evidence type="ECO:0000256" key="6">
    <source>
        <dbReference type="ARBA" id="ARBA00022801"/>
    </source>
</evidence>
<feature type="binding site" evidence="10">
    <location>
        <position position="123"/>
    </location>
    <ligand>
        <name>(6S)-5-formyl-5,6,7,8-tetrahydrofolate</name>
        <dbReference type="ChEBI" id="CHEBI:57457"/>
    </ligand>
</feature>
<dbReference type="GO" id="GO:0005829">
    <property type="term" value="C:cytosol"/>
    <property type="evidence" value="ECO:0007669"/>
    <property type="project" value="TreeGrafter"/>
</dbReference>
<feature type="binding site" evidence="10">
    <location>
        <position position="254"/>
    </location>
    <ligand>
        <name>Mg(2+)</name>
        <dbReference type="ChEBI" id="CHEBI:18420"/>
    </ligand>
</feature>
<comment type="similarity">
    <text evidence="1 10 11">Belongs to the TRAFAC class TrmE-Era-EngA-EngB-Septin-like GTPase superfamily. TrmE GTPase family.</text>
</comment>
<dbReference type="InterPro" id="IPR006073">
    <property type="entry name" value="GTP-bd"/>
</dbReference>
<evidence type="ECO:0000256" key="4">
    <source>
        <dbReference type="ARBA" id="ARBA00022723"/>
    </source>
</evidence>
<reference evidence="14" key="1">
    <citation type="journal article" date="2018" name="Sci. Rep.">
        <title>Lignite coal burning seam in the remote Altai Mountains harbors a hydrogen-driven thermophilic microbial community.</title>
        <authorList>
            <person name="Kadnikov V.V."/>
            <person name="Mardanov A.V."/>
            <person name="Ivasenko D.A."/>
            <person name="Antsiferov D.V."/>
            <person name="Beletsky A.V."/>
            <person name="Karnachuk O.V."/>
            <person name="Ravin N.V."/>
        </authorList>
    </citation>
    <scope>NUCLEOTIDE SEQUENCE [LARGE SCALE GENOMIC DNA]</scope>
</reference>
<feature type="binding site" evidence="10">
    <location>
        <position position="248"/>
    </location>
    <ligand>
        <name>K(+)</name>
        <dbReference type="ChEBI" id="CHEBI:29103"/>
    </ligand>
</feature>
<evidence type="ECO:0000313" key="14">
    <source>
        <dbReference type="Proteomes" id="UP000244338"/>
    </source>
</evidence>
<sequence>MQDDTIAAIATPLGEGGIAIIRVSGPTAIASVDSLFRGRRSLFQQKSFTLQYGELLDEEGRPLDEVLISVMRAPKSFTREDVVEINIHGGIRLAERVLKLLLQRGVRLAEPGEFTLRAFLNGRIDLSQAEAVIDLIRAENDHALRASAEQLRGALRERIVAFREKLLYLMAEMEVHLDYPEHDEPEATYDKVGRSLRTLLGELEAMIDESRRTQVLREGLKTAIVGRPNVGKSSLLNMLARRERAIVTDIPGTTRDVIEEIIVLAGIHLSLVDTAGLRETEDVVEKIGIERSRQAIREASLILAVFDRSHPLTLEDEALLRELAEFSQPLIYVLNKSDLPPVLHEEELLKYRQAPIVAVSATAGTGEGDLEHVLLNLLGWGEISPDEARFVANERHLGLLQKSERSLRDAVRATLDRAPYDMILIDLRHAYAALGEMIGEAVDDDVIRAIFSNFCLGK</sequence>
<dbReference type="GO" id="GO:0046872">
    <property type="term" value="F:metal ion binding"/>
    <property type="evidence" value="ECO:0007669"/>
    <property type="project" value="UniProtKB-KW"/>
</dbReference>
<dbReference type="NCBIfam" id="TIGR00450">
    <property type="entry name" value="mnmE_trmE_thdF"/>
    <property type="match status" value="1"/>
</dbReference>
<feature type="binding site" evidence="10">
    <location>
        <begin position="248"/>
        <end position="254"/>
    </location>
    <ligand>
        <name>GTP</name>
        <dbReference type="ChEBI" id="CHEBI:37565"/>
    </ligand>
</feature>
<dbReference type="PANTHER" id="PTHR42714:SF2">
    <property type="entry name" value="TRNA MODIFICATION GTPASE GTPBP3, MITOCHONDRIAL"/>
    <property type="match status" value="1"/>
</dbReference>
<dbReference type="CDD" id="cd14858">
    <property type="entry name" value="TrmE_N"/>
    <property type="match status" value="1"/>
</dbReference>
<keyword evidence="5 10" id="KW-0547">Nucleotide-binding</keyword>
<accession>A0A2R6Y1X7</accession>
<dbReference type="NCBIfam" id="TIGR00231">
    <property type="entry name" value="small_GTP"/>
    <property type="match status" value="1"/>
</dbReference>
<feature type="binding site" evidence="10">
    <location>
        <position position="229"/>
    </location>
    <ligand>
        <name>K(+)</name>
        <dbReference type="ChEBI" id="CHEBI:29103"/>
    </ligand>
</feature>
<feature type="domain" description="TrmE-type G" evidence="12">
    <location>
        <begin position="219"/>
        <end position="379"/>
    </location>
</feature>
<protein>
    <recommendedName>
        <fullName evidence="10">tRNA modification GTPase MnmE</fullName>
        <ecNumber evidence="10">3.6.-.-</ecNumber>
    </recommendedName>
</protein>
<keyword evidence="3 10" id="KW-0819">tRNA processing</keyword>
<dbReference type="Pfam" id="PF10396">
    <property type="entry name" value="TrmE_N"/>
    <property type="match status" value="1"/>
</dbReference>
<evidence type="ECO:0000256" key="10">
    <source>
        <dbReference type="HAMAP-Rule" id="MF_00379"/>
    </source>
</evidence>
<keyword evidence="2 10" id="KW-0963">Cytoplasm</keyword>
<keyword evidence="6 10" id="KW-0378">Hydrolase</keyword>
<evidence type="ECO:0000256" key="11">
    <source>
        <dbReference type="RuleBase" id="RU003313"/>
    </source>
</evidence>
<dbReference type="FunFam" id="3.30.1360.120:FF:000003">
    <property type="entry name" value="tRNA modification GTPase MnmE"/>
    <property type="match status" value="1"/>
</dbReference>
<keyword evidence="4 10" id="KW-0479">Metal-binding</keyword>
<dbReference type="PANTHER" id="PTHR42714">
    <property type="entry name" value="TRNA MODIFICATION GTPASE GTPBP3"/>
    <property type="match status" value="1"/>
</dbReference>
<evidence type="ECO:0000256" key="8">
    <source>
        <dbReference type="ARBA" id="ARBA00022958"/>
    </source>
</evidence>
<dbReference type="EMBL" id="PEBX01000021">
    <property type="protein sequence ID" value="PTQ56684.1"/>
    <property type="molecule type" value="Genomic_DNA"/>
</dbReference>
<dbReference type="Gene3D" id="3.40.50.300">
    <property type="entry name" value="P-loop containing nucleotide triphosphate hydrolases"/>
    <property type="match status" value="1"/>
</dbReference>
<dbReference type="GO" id="GO:0002098">
    <property type="term" value="P:tRNA wobble uridine modification"/>
    <property type="evidence" value="ECO:0007669"/>
    <property type="project" value="TreeGrafter"/>
</dbReference>
<dbReference type="FunFam" id="3.40.50.300:FF:000494">
    <property type="entry name" value="tRNA modification GTPase MnmE"/>
    <property type="match status" value="1"/>
</dbReference>
<feature type="binding site" evidence="10">
    <location>
        <position position="458"/>
    </location>
    <ligand>
        <name>(6S)-5-formyl-5,6,7,8-tetrahydrofolate</name>
        <dbReference type="ChEBI" id="CHEBI:57457"/>
    </ligand>
</feature>
<evidence type="ECO:0000256" key="7">
    <source>
        <dbReference type="ARBA" id="ARBA00022842"/>
    </source>
</evidence>
<dbReference type="CDD" id="cd04164">
    <property type="entry name" value="trmE"/>
    <property type="match status" value="1"/>
</dbReference>
<dbReference type="Proteomes" id="UP000244338">
    <property type="component" value="Unassembled WGS sequence"/>
</dbReference>
<comment type="caution">
    <text evidence="13">The sequence shown here is derived from an EMBL/GenBank/DDBJ whole genome shotgun (WGS) entry which is preliminary data.</text>
</comment>
<feature type="binding site" evidence="10">
    <location>
        <position position="22"/>
    </location>
    <ligand>
        <name>(6S)-5-formyl-5,6,7,8-tetrahydrofolate</name>
        <dbReference type="ChEBI" id="CHEBI:57457"/>
    </ligand>
</feature>
<dbReference type="AlphaFoldDB" id="A0A2R6Y1X7"/>
<keyword evidence="7 10" id="KW-0460">Magnesium</keyword>
<dbReference type="PROSITE" id="PS51709">
    <property type="entry name" value="G_TRME"/>
    <property type="match status" value="1"/>
</dbReference>
<dbReference type="InterPro" id="IPR027266">
    <property type="entry name" value="TrmE/GcvT-like"/>
</dbReference>
<feature type="binding site" evidence="10">
    <location>
        <position position="233"/>
    </location>
    <ligand>
        <name>Mg(2+)</name>
        <dbReference type="ChEBI" id="CHEBI:18420"/>
    </ligand>
</feature>
<proteinExistence type="inferred from homology"/>
<comment type="caution">
    <text evidence="10">Lacks conserved residue(s) required for the propagation of feature annotation.</text>
</comment>
<gene>
    <name evidence="10" type="primary">mnmE</name>
    <name evidence="10" type="synonym">trmE</name>
    <name evidence="13" type="ORF">BSOLF_2735</name>
</gene>
<feature type="binding site" evidence="10">
    <location>
        <begin position="229"/>
        <end position="234"/>
    </location>
    <ligand>
        <name>GTP</name>
        <dbReference type="ChEBI" id="CHEBI:37565"/>
    </ligand>
</feature>
<dbReference type="Pfam" id="PF12631">
    <property type="entry name" value="MnmE_helical"/>
    <property type="match status" value="1"/>
</dbReference>
<dbReference type="Gene3D" id="1.20.120.430">
    <property type="entry name" value="tRNA modification GTPase MnmE domain 2"/>
    <property type="match status" value="1"/>
</dbReference>
<evidence type="ECO:0000259" key="12">
    <source>
        <dbReference type="PROSITE" id="PS51709"/>
    </source>
</evidence>
<keyword evidence="9 10" id="KW-0342">GTP-binding</keyword>
<dbReference type="GO" id="GO:0003924">
    <property type="term" value="F:GTPase activity"/>
    <property type="evidence" value="ECO:0007669"/>
    <property type="project" value="UniProtKB-UniRule"/>
</dbReference>
<comment type="subunit">
    <text evidence="10">Homodimer. Heterotetramer of two MnmE and two MnmG subunits.</text>
</comment>
<dbReference type="EC" id="3.6.-.-" evidence="10"/>
<comment type="function">
    <text evidence="10">Exhibits a very high intrinsic GTPase hydrolysis rate. Involved in the addition of a carboxymethylaminomethyl (cmnm) group at the wobble position (U34) of certain tRNAs, forming tRNA-cmnm(5)s(2)U34.</text>
</comment>
<dbReference type="InterPro" id="IPR005225">
    <property type="entry name" value="Small_GTP-bd"/>
</dbReference>
<dbReference type="GO" id="GO:0042802">
    <property type="term" value="F:identical protein binding"/>
    <property type="evidence" value="ECO:0007669"/>
    <property type="project" value="UniProtKB-ARBA"/>
</dbReference>
<feature type="binding site" evidence="10">
    <location>
        <position position="250"/>
    </location>
    <ligand>
        <name>K(+)</name>
        <dbReference type="ChEBI" id="CHEBI:29103"/>
    </ligand>
</feature>
<evidence type="ECO:0000256" key="1">
    <source>
        <dbReference type="ARBA" id="ARBA00011043"/>
    </source>
</evidence>
<dbReference type="InterPro" id="IPR027368">
    <property type="entry name" value="MnmE_dom2"/>
</dbReference>
<name>A0A2R6Y1X7_9BACL</name>
<feature type="binding site" evidence="10">
    <location>
        <begin position="273"/>
        <end position="276"/>
    </location>
    <ligand>
        <name>GTP</name>
        <dbReference type="ChEBI" id="CHEBI:37565"/>
    </ligand>
</feature>
<evidence type="ECO:0000256" key="3">
    <source>
        <dbReference type="ARBA" id="ARBA00022694"/>
    </source>
</evidence>
<feature type="binding site" evidence="10">
    <location>
        <position position="253"/>
    </location>
    <ligand>
        <name>K(+)</name>
        <dbReference type="ChEBI" id="CHEBI:29103"/>
    </ligand>
</feature>
<comment type="cofactor">
    <cofactor evidence="10">
        <name>K(+)</name>
        <dbReference type="ChEBI" id="CHEBI:29103"/>
    </cofactor>
    <text evidence="10">Binds 1 potassium ion per subunit.</text>
</comment>
<keyword evidence="8 10" id="KW-0630">Potassium</keyword>
<dbReference type="InterPro" id="IPR031168">
    <property type="entry name" value="G_TrmE"/>
</dbReference>
<dbReference type="GO" id="GO:0005525">
    <property type="term" value="F:GTP binding"/>
    <property type="evidence" value="ECO:0007669"/>
    <property type="project" value="UniProtKB-UniRule"/>
</dbReference>
<organism evidence="13 14">
    <name type="scientific">Candidatus Carbonibacillus altaicus</name>
    <dbReference type="NCBI Taxonomy" id="2163959"/>
    <lineage>
        <taxon>Bacteria</taxon>
        <taxon>Bacillati</taxon>
        <taxon>Bacillota</taxon>
        <taxon>Bacilli</taxon>
        <taxon>Bacillales</taxon>
        <taxon>Candidatus Carbonibacillus</taxon>
    </lineage>
</organism>
<dbReference type="GO" id="GO:0030488">
    <property type="term" value="P:tRNA methylation"/>
    <property type="evidence" value="ECO:0007669"/>
    <property type="project" value="TreeGrafter"/>
</dbReference>
<dbReference type="Pfam" id="PF01926">
    <property type="entry name" value="MMR_HSR1"/>
    <property type="match status" value="1"/>
</dbReference>
<evidence type="ECO:0000256" key="5">
    <source>
        <dbReference type="ARBA" id="ARBA00022741"/>
    </source>
</evidence>
<feature type="binding site" evidence="10">
    <location>
        <position position="84"/>
    </location>
    <ligand>
        <name>(6S)-5-formyl-5,6,7,8-tetrahydrofolate</name>
        <dbReference type="ChEBI" id="CHEBI:57457"/>
    </ligand>
</feature>